<evidence type="ECO:0000313" key="2">
    <source>
        <dbReference type="EMBL" id="EFA74756.1"/>
    </source>
</evidence>
<dbReference type="InParanoid" id="D3BUG8"/>
<dbReference type="AlphaFoldDB" id="D3BUG8"/>
<reference evidence="2 3" key="1">
    <citation type="journal article" date="2011" name="Genome Res.">
        <title>Phylogeny-wide analysis of social amoeba genomes highlights ancient origins for complex intercellular communication.</title>
        <authorList>
            <person name="Heidel A.J."/>
            <person name="Lawal H.M."/>
            <person name="Felder M."/>
            <person name="Schilde C."/>
            <person name="Helps N.R."/>
            <person name="Tunggal B."/>
            <person name="Rivero F."/>
            <person name="John U."/>
            <person name="Schleicher M."/>
            <person name="Eichinger L."/>
            <person name="Platzer M."/>
            <person name="Noegel A.A."/>
            <person name="Schaap P."/>
            <person name="Gloeckner G."/>
        </authorList>
    </citation>
    <scope>NUCLEOTIDE SEQUENCE [LARGE SCALE GENOMIC DNA]</scope>
    <source>
        <strain evidence="3">ATCC 26659 / Pp 5 / PN500</strain>
    </source>
</reference>
<dbReference type="Gene3D" id="1.10.246.130">
    <property type="match status" value="1"/>
</dbReference>
<dbReference type="InterPro" id="IPR052896">
    <property type="entry name" value="GGT-like_enzyme"/>
</dbReference>
<dbReference type="InterPro" id="IPR043137">
    <property type="entry name" value="GGT_ssub_C"/>
</dbReference>
<dbReference type="OMA" id="GCKLAMA"/>
<sequence length="564" mass="62173">MNILRDYDQRSPIVAINGICATSQPLASQVGIDILKSGGNAADAAIAMAATLSLTEPYSTGLGGDCVVMFWNNKTKEISSINGIGRSPMNLTLDSLESKDRCGDQFHTRSVHAVTVPGAAAAWCDTIKQYGSGNLKLSQIFQPTIDYCEQGVPIQVKTSFLWRFSSRLKPDNANELLCDGKKPEIGDTLTNVPLSNCLKLIAKHGKDGFYKGEVADSIIKAIQDHGGLMTHADLESHKSTYDKPISINYRGYQIYELPPTSQGITSLMALNILEGFEMNKYEPISDQYTHLLIESMRLSFADAFSFVSDTEFSTIPIDELLSKDYAASRRSLINEYKANDNIQNGYPLNSSNTVCASVVDKDGNVCCLFNSVFSEFGSGIIPKGCGFALQNRGIIGGVVQPVANVQAIVNLIDHKMDPQTVLNFPRFRIEKNGVIIYEPALENTFKSMKERGQNVGDKNVETRYTFGLGQIFVAKKNNQNQTVLIAGSDNRSDGIVIEKSVKSPLPNSDDNIFQFSIDHSLLFKYMFFLTYIFIWLISACCLSKPIGVAIFVNILLFSLLRKRI</sequence>
<keyword evidence="3" id="KW-1185">Reference proteome</keyword>
<evidence type="ECO:0000256" key="1">
    <source>
        <dbReference type="SAM" id="Phobius"/>
    </source>
</evidence>
<dbReference type="Pfam" id="PF01019">
    <property type="entry name" value="G_glu_transpept"/>
    <property type="match status" value="1"/>
</dbReference>
<dbReference type="InterPro" id="IPR043138">
    <property type="entry name" value="GGT_lsub"/>
</dbReference>
<dbReference type="Gene3D" id="3.60.20.40">
    <property type="match status" value="2"/>
</dbReference>
<proteinExistence type="predicted"/>
<dbReference type="PANTHER" id="PTHR43881">
    <property type="entry name" value="GAMMA-GLUTAMYLTRANSPEPTIDASE (AFU_ORTHOLOGUE AFUA_4G13580)"/>
    <property type="match status" value="1"/>
</dbReference>
<dbReference type="PRINTS" id="PR01210">
    <property type="entry name" value="GGTRANSPTASE"/>
</dbReference>
<keyword evidence="1" id="KW-0472">Membrane</keyword>
<dbReference type="Proteomes" id="UP000001396">
    <property type="component" value="Unassembled WGS sequence"/>
</dbReference>
<organism evidence="2 3">
    <name type="scientific">Heterostelium pallidum (strain ATCC 26659 / Pp 5 / PN500)</name>
    <name type="common">Cellular slime mold</name>
    <name type="synonym">Polysphondylium pallidum</name>
    <dbReference type="NCBI Taxonomy" id="670386"/>
    <lineage>
        <taxon>Eukaryota</taxon>
        <taxon>Amoebozoa</taxon>
        <taxon>Evosea</taxon>
        <taxon>Eumycetozoa</taxon>
        <taxon>Dictyostelia</taxon>
        <taxon>Acytosteliales</taxon>
        <taxon>Acytosteliaceae</taxon>
        <taxon>Heterostelium</taxon>
    </lineage>
</organism>
<dbReference type="PANTHER" id="PTHR43881:SF1">
    <property type="entry name" value="GAMMA-GLUTAMYLTRANSPEPTIDASE (AFU_ORTHOLOGUE AFUA_4G13580)"/>
    <property type="match status" value="1"/>
</dbReference>
<name>D3BUG8_HETP5</name>
<feature type="transmembrane region" description="Helical" evidence="1">
    <location>
        <begin position="525"/>
        <end position="556"/>
    </location>
</feature>
<comment type="caution">
    <text evidence="2">The sequence shown here is derived from an EMBL/GenBank/DDBJ whole genome shotgun (WGS) entry which is preliminary data.</text>
</comment>
<keyword evidence="1" id="KW-0812">Transmembrane</keyword>
<evidence type="ECO:0000313" key="3">
    <source>
        <dbReference type="Proteomes" id="UP000001396"/>
    </source>
</evidence>
<dbReference type="SUPFAM" id="SSF56235">
    <property type="entry name" value="N-terminal nucleophile aminohydrolases (Ntn hydrolases)"/>
    <property type="match status" value="1"/>
</dbReference>
<evidence type="ECO:0008006" key="4">
    <source>
        <dbReference type="Google" id="ProtNLM"/>
    </source>
</evidence>
<dbReference type="InterPro" id="IPR029055">
    <property type="entry name" value="Ntn_hydrolases_N"/>
</dbReference>
<gene>
    <name evidence="2" type="ORF">PPL_11788</name>
</gene>
<accession>D3BUG8</accession>
<dbReference type="EMBL" id="ADBJ01000060">
    <property type="protein sequence ID" value="EFA74756.1"/>
    <property type="molecule type" value="Genomic_DNA"/>
</dbReference>
<dbReference type="RefSeq" id="XP_020426890.1">
    <property type="nucleotide sequence ID" value="XM_020582536.1"/>
</dbReference>
<dbReference type="STRING" id="670386.D3BUG8"/>
<dbReference type="GeneID" id="31367256"/>
<keyword evidence="1" id="KW-1133">Transmembrane helix</keyword>
<protein>
    <recommendedName>
        <fullName evidence="4">Gamma-glutamyltransferase</fullName>
    </recommendedName>
</protein>